<name>A0ABV5VQR2_9BACL</name>
<keyword evidence="1" id="KW-1133">Transmembrane helix</keyword>
<dbReference type="RefSeq" id="WP_344906682.1">
    <property type="nucleotide sequence ID" value="NZ_BAAAYO010000005.1"/>
</dbReference>
<dbReference type="EMBL" id="JBHMAG010000003">
    <property type="protein sequence ID" value="MFB9750611.1"/>
    <property type="molecule type" value="Genomic_DNA"/>
</dbReference>
<accession>A0ABV5VQR2</accession>
<proteinExistence type="predicted"/>
<gene>
    <name evidence="2" type="ORF">ACFFNY_03415</name>
</gene>
<sequence>MNSIALGFVWAAGIVVMAVDRKSWRTGGRDTLAYAFIVVFALAVSATLLLSPKATYLTGWIEALYKPLGDYLKPPPQT</sequence>
<protein>
    <submittedName>
        <fullName evidence="2">Uncharacterized protein</fullName>
    </submittedName>
</protein>
<evidence type="ECO:0000313" key="3">
    <source>
        <dbReference type="Proteomes" id="UP001589619"/>
    </source>
</evidence>
<evidence type="ECO:0000313" key="2">
    <source>
        <dbReference type="EMBL" id="MFB9750611.1"/>
    </source>
</evidence>
<keyword evidence="3" id="KW-1185">Reference proteome</keyword>
<comment type="caution">
    <text evidence="2">The sequence shown here is derived from an EMBL/GenBank/DDBJ whole genome shotgun (WGS) entry which is preliminary data.</text>
</comment>
<keyword evidence="1" id="KW-0812">Transmembrane</keyword>
<dbReference type="Proteomes" id="UP001589619">
    <property type="component" value="Unassembled WGS sequence"/>
</dbReference>
<feature type="transmembrane region" description="Helical" evidence="1">
    <location>
        <begin position="34"/>
        <end position="51"/>
    </location>
</feature>
<organism evidence="2 3">
    <name type="scientific">Paenibacillus hodogayensis</name>
    <dbReference type="NCBI Taxonomy" id="279208"/>
    <lineage>
        <taxon>Bacteria</taxon>
        <taxon>Bacillati</taxon>
        <taxon>Bacillota</taxon>
        <taxon>Bacilli</taxon>
        <taxon>Bacillales</taxon>
        <taxon>Paenibacillaceae</taxon>
        <taxon>Paenibacillus</taxon>
    </lineage>
</organism>
<evidence type="ECO:0000256" key="1">
    <source>
        <dbReference type="SAM" id="Phobius"/>
    </source>
</evidence>
<keyword evidence="1" id="KW-0472">Membrane</keyword>
<reference evidence="2 3" key="1">
    <citation type="submission" date="2024-09" db="EMBL/GenBank/DDBJ databases">
        <authorList>
            <person name="Sun Q."/>
            <person name="Mori K."/>
        </authorList>
    </citation>
    <scope>NUCLEOTIDE SEQUENCE [LARGE SCALE GENOMIC DNA]</scope>
    <source>
        <strain evidence="2 3">JCM 12520</strain>
    </source>
</reference>